<feature type="region of interest" description="Disordered" evidence="1">
    <location>
        <begin position="176"/>
        <end position="198"/>
    </location>
</feature>
<feature type="region of interest" description="Disordered" evidence="1">
    <location>
        <begin position="60"/>
        <end position="151"/>
    </location>
</feature>
<dbReference type="InterPro" id="IPR036388">
    <property type="entry name" value="WH-like_DNA-bd_sf"/>
</dbReference>
<dbReference type="GeneID" id="60588238"/>
<proteinExistence type="predicted"/>
<keyword evidence="4" id="KW-1185">Reference proteome</keyword>
<sequence length="260" mass="28142">MAYSPESAEQDTARVPESDGDGVVAYRDVLDVARERPDASPEAVADEVDDVSAPFVERVFEEFGDPAGGDRRSEGSDERTAEWSAGGASADTGRDPTAEGDESDRGTDVSDDHSPGALDVTSEQRAVLRAVYERPTATQAEVAERVGTSRETVSKWLDEIAGFDWASRRAFVETVFGDGDGRSPSARDPAETESERDRLAALEERVERLESTVADRSAPTATGDAETVRQRLHACLDADHISRDAELRIVRRVVDETDGV</sequence>
<dbReference type="Pfam" id="PF04545">
    <property type="entry name" value="Sigma70_r4"/>
    <property type="match status" value="1"/>
</dbReference>
<evidence type="ECO:0000313" key="4">
    <source>
        <dbReference type="Proteomes" id="UP000595001"/>
    </source>
</evidence>
<dbReference type="InterPro" id="IPR036390">
    <property type="entry name" value="WH_DNA-bd_sf"/>
</dbReference>
<accession>A0A7T3KWX0</accession>
<dbReference type="SUPFAM" id="SSF46785">
    <property type="entry name" value="Winged helix' DNA-binding domain"/>
    <property type="match status" value="1"/>
</dbReference>
<evidence type="ECO:0000259" key="2">
    <source>
        <dbReference type="Pfam" id="PF04545"/>
    </source>
</evidence>
<feature type="compositionally biased region" description="Basic and acidic residues" evidence="1">
    <location>
        <begin position="68"/>
        <end position="81"/>
    </location>
</feature>
<dbReference type="KEGG" id="hlt:I7X12_07055"/>
<organism evidence="3 4">
    <name type="scientific">Halosimplex litoreum</name>
    <dbReference type="NCBI Taxonomy" id="1198301"/>
    <lineage>
        <taxon>Archaea</taxon>
        <taxon>Methanobacteriati</taxon>
        <taxon>Methanobacteriota</taxon>
        <taxon>Stenosarchaea group</taxon>
        <taxon>Halobacteria</taxon>
        <taxon>Halobacteriales</taxon>
        <taxon>Haloarculaceae</taxon>
        <taxon>Halosimplex</taxon>
    </lineage>
</organism>
<dbReference type="Gene3D" id="1.10.10.10">
    <property type="entry name" value="Winged helix-like DNA-binding domain superfamily/Winged helix DNA-binding domain"/>
    <property type="match status" value="1"/>
</dbReference>
<evidence type="ECO:0000313" key="3">
    <source>
        <dbReference type="EMBL" id="QPV64365.1"/>
    </source>
</evidence>
<protein>
    <recommendedName>
        <fullName evidence="2">RNA polymerase sigma-70 region 4 domain-containing protein</fullName>
    </recommendedName>
</protein>
<feature type="compositionally biased region" description="Basic and acidic residues" evidence="1">
    <location>
        <begin position="188"/>
        <end position="198"/>
    </location>
</feature>
<evidence type="ECO:0000256" key="1">
    <source>
        <dbReference type="SAM" id="MobiDB-lite"/>
    </source>
</evidence>
<feature type="domain" description="RNA polymerase sigma-70 region 4" evidence="2">
    <location>
        <begin position="121"/>
        <end position="155"/>
    </location>
</feature>
<name>A0A7T3KWX0_9EURY</name>
<feature type="compositionally biased region" description="Basic and acidic residues" evidence="1">
    <location>
        <begin position="142"/>
        <end position="151"/>
    </location>
</feature>
<feature type="region of interest" description="Disordered" evidence="1">
    <location>
        <begin position="1"/>
        <end position="22"/>
    </location>
</feature>
<dbReference type="RefSeq" id="WP_198063138.1">
    <property type="nucleotide sequence ID" value="NZ_CP065856.1"/>
</dbReference>
<dbReference type="EMBL" id="CP065856">
    <property type="protein sequence ID" value="QPV64365.1"/>
    <property type="molecule type" value="Genomic_DNA"/>
</dbReference>
<dbReference type="Proteomes" id="UP000595001">
    <property type="component" value="Chromosome"/>
</dbReference>
<dbReference type="GO" id="GO:0003700">
    <property type="term" value="F:DNA-binding transcription factor activity"/>
    <property type="evidence" value="ECO:0007669"/>
    <property type="project" value="InterPro"/>
</dbReference>
<reference evidence="3 4" key="1">
    <citation type="submission" date="2020-12" db="EMBL/GenBank/DDBJ databases">
        <title>Halosimplex halophilum sp. nov. and Halosimplex salinum sp. nov., two new members of the genus Halosimplex.</title>
        <authorList>
            <person name="Cui H.L."/>
        </authorList>
    </citation>
    <scope>NUCLEOTIDE SEQUENCE [LARGE SCALE GENOMIC DNA]</scope>
    <source>
        <strain evidence="3 4">YGH94</strain>
    </source>
</reference>
<dbReference type="OrthoDB" id="170876at2157"/>
<dbReference type="InterPro" id="IPR007630">
    <property type="entry name" value="RNA_pol_sigma70_r4"/>
</dbReference>
<gene>
    <name evidence="3" type="ORF">I7X12_07055</name>
</gene>
<feature type="compositionally biased region" description="Basic and acidic residues" evidence="1">
    <location>
        <begin position="92"/>
        <end position="114"/>
    </location>
</feature>
<dbReference type="GO" id="GO:0006352">
    <property type="term" value="P:DNA-templated transcription initiation"/>
    <property type="evidence" value="ECO:0007669"/>
    <property type="project" value="InterPro"/>
</dbReference>
<dbReference type="AlphaFoldDB" id="A0A7T3KWX0"/>